<dbReference type="STRING" id="1288484.GCA_000348665_01643"/>
<sequence>MSSRFTRSLPRRRAREKAEMTTIHDLRSTFPRAGRLEWIGLREGRRLPVRPVGEAEAHPLVGLLGDHGRVAPPRLSALSGEPGEVVTPAHAPAIPGGPGRRQVTLIQAEHLPVIAALSGLEAVAPEQLRRNLLVSGIALRALGDRRFRIGEVVLEGTGECHPCSRMEENLGPGGYNAVRGHGGLTARVIRGGVLRVGDVVRPWQEET</sequence>
<evidence type="ECO:0000313" key="2">
    <source>
        <dbReference type="EMBL" id="AXG99805.1"/>
    </source>
</evidence>
<dbReference type="InterPro" id="IPR005302">
    <property type="entry name" value="MoCF_Sase_C"/>
</dbReference>
<dbReference type="Proteomes" id="UP000253744">
    <property type="component" value="Chromosome"/>
</dbReference>
<dbReference type="KEGG" id="dwu:DVJ83_12505"/>
<dbReference type="GO" id="GO:0030170">
    <property type="term" value="F:pyridoxal phosphate binding"/>
    <property type="evidence" value="ECO:0007669"/>
    <property type="project" value="InterPro"/>
</dbReference>
<dbReference type="Pfam" id="PF03473">
    <property type="entry name" value="MOSC"/>
    <property type="match status" value="1"/>
</dbReference>
<dbReference type="PROSITE" id="PS51340">
    <property type="entry name" value="MOSC"/>
    <property type="match status" value="1"/>
</dbReference>
<gene>
    <name evidence="2" type="ORF">DVJ83_12505</name>
</gene>
<evidence type="ECO:0000259" key="1">
    <source>
        <dbReference type="PROSITE" id="PS51340"/>
    </source>
</evidence>
<dbReference type="EMBL" id="CP031158">
    <property type="protein sequence ID" value="AXG99805.1"/>
    <property type="molecule type" value="Genomic_DNA"/>
</dbReference>
<dbReference type="InterPro" id="IPR052716">
    <property type="entry name" value="MOSC_domain"/>
</dbReference>
<name>A0A345IJD3_9DEIO</name>
<proteinExistence type="predicted"/>
<dbReference type="SUPFAM" id="SSF50800">
    <property type="entry name" value="PK beta-barrel domain-like"/>
    <property type="match status" value="1"/>
</dbReference>
<feature type="domain" description="MOSC" evidence="1">
    <location>
        <begin position="49"/>
        <end position="203"/>
    </location>
</feature>
<protein>
    <submittedName>
        <fullName evidence="2">MOSC domain-containing protein</fullName>
    </submittedName>
</protein>
<dbReference type="PANTHER" id="PTHR36930:SF1">
    <property type="entry name" value="MOSC DOMAIN-CONTAINING PROTEIN"/>
    <property type="match status" value="1"/>
</dbReference>
<reference evidence="2 3" key="1">
    <citation type="submission" date="2018-07" db="EMBL/GenBank/DDBJ databases">
        <title>Complete Genome and Methylome Analysis of Deinococcus wulumuqiensis NEB 479.</title>
        <authorList>
            <person name="Fomenkov A."/>
            <person name="Luyten Y."/>
            <person name="Vincze T."/>
            <person name="Anton B.P."/>
            <person name="Clark T."/>
            <person name="Roberts R.J."/>
            <person name="Morgan R.D."/>
        </authorList>
    </citation>
    <scope>NUCLEOTIDE SEQUENCE [LARGE SCALE GENOMIC DNA]</scope>
    <source>
        <strain evidence="2 3">NEB 479</strain>
    </source>
</reference>
<dbReference type="PANTHER" id="PTHR36930">
    <property type="entry name" value="METAL-SULFUR CLUSTER BIOSYNTHESIS PROTEINS YUAD-RELATED"/>
    <property type="match status" value="1"/>
</dbReference>
<dbReference type="InterPro" id="IPR011037">
    <property type="entry name" value="Pyrv_Knase-like_insert_dom_sf"/>
</dbReference>
<dbReference type="AlphaFoldDB" id="A0A345IJD3"/>
<evidence type="ECO:0000313" key="3">
    <source>
        <dbReference type="Proteomes" id="UP000253744"/>
    </source>
</evidence>
<organism evidence="2 3">
    <name type="scientific">Deinococcus wulumuqiensis</name>
    <dbReference type="NCBI Taxonomy" id="980427"/>
    <lineage>
        <taxon>Bacteria</taxon>
        <taxon>Thermotogati</taxon>
        <taxon>Deinococcota</taxon>
        <taxon>Deinococci</taxon>
        <taxon>Deinococcales</taxon>
        <taxon>Deinococcaceae</taxon>
        <taxon>Deinococcus</taxon>
    </lineage>
</organism>
<dbReference type="Gene3D" id="2.40.33.20">
    <property type="entry name" value="PK beta-barrel domain-like"/>
    <property type="match status" value="1"/>
</dbReference>
<dbReference type="GO" id="GO:0003824">
    <property type="term" value="F:catalytic activity"/>
    <property type="evidence" value="ECO:0007669"/>
    <property type="project" value="InterPro"/>
</dbReference>
<dbReference type="GO" id="GO:0030151">
    <property type="term" value="F:molybdenum ion binding"/>
    <property type="evidence" value="ECO:0007669"/>
    <property type="project" value="InterPro"/>
</dbReference>
<accession>A0A345IJD3</accession>